<accession>U5EAI1</accession>
<keyword evidence="3" id="KW-1185">Reference proteome</keyword>
<dbReference type="InterPro" id="IPR013228">
    <property type="entry name" value="PE-PPE_C"/>
</dbReference>
<proteinExistence type="predicted"/>
<dbReference type="Gene3D" id="3.40.50.1820">
    <property type="entry name" value="alpha/beta hydrolase"/>
    <property type="match status" value="1"/>
</dbReference>
<feature type="domain" description="PE-PPE" evidence="1">
    <location>
        <begin position="79"/>
        <end position="333"/>
    </location>
</feature>
<dbReference type="STRING" id="1824.SAMN05444423_101791"/>
<dbReference type="AlphaFoldDB" id="U5EAI1"/>
<gene>
    <name evidence="2" type="ORF">NCAST_20_00590</name>
</gene>
<evidence type="ECO:0000313" key="3">
    <source>
        <dbReference type="Proteomes" id="UP000017048"/>
    </source>
</evidence>
<dbReference type="InterPro" id="IPR029058">
    <property type="entry name" value="AB_hydrolase_fold"/>
</dbReference>
<evidence type="ECO:0000313" key="2">
    <source>
        <dbReference type="EMBL" id="GAD83493.1"/>
    </source>
</evidence>
<dbReference type="Proteomes" id="UP000017048">
    <property type="component" value="Unassembled WGS sequence"/>
</dbReference>
<dbReference type="SUPFAM" id="SSF53474">
    <property type="entry name" value="alpha/beta-Hydrolases"/>
    <property type="match status" value="1"/>
</dbReference>
<comment type="caution">
    <text evidence="2">The sequence shown here is derived from an EMBL/GenBank/DDBJ whole genome shotgun (WGS) entry which is preliminary data.</text>
</comment>
<sequence>MVRRGAATVAAMGLGVGWLKVQSVGAALAATTALIVPGTGTSDPGVAHNFESNAYQHFIDPGARGCSDNSCPGVVFVPVPYDASLWPVISSKGPEASSAKWDPSVADGVASLGALAARQLGGDGRVVIFGYSQGSTVASAQKAGSAGLSQADKDRLAFVLIANPNRPNGGIIERPVRFGGIPVADITFGPPTPTDTGIATRDIAMQYDGISDFPAYPLNVLADANALLGTLLIHPSYLQPKGNGAGSEPKAGAAIYGYRDPAEYIAQQDCATYPEHCQTHGDTTYVTIPNPDGTLPLLYPLRAIGQHTGNTAVTEPAAVLVEPALRVLIETGYNRADYSAPTPLQFAEPLNPAKMATLGTDLPAAIDQGIVAAVAEWENPERTPERTLPPADVLTNLEDLLPPNPVVSLVRDFFAPPGTP</sequence>
<organism evidence="2 3">
    <name type="scientific">Nocardia asteroides NBRC 15531</name>
    <dbReference type="NCBI Taxonomy" id="1110697"/>
    <lineage>
        <taxon>Bacteria</taxon>
        <taxon>Bacillati</taxon>
        <taxon>Actinomycetota</taxon>
        <taxon>Actinomycetes</taxon>
        <taxon>Mycobacteriales</taxon>
        <taxon>Nocardiaceae</taxon>
        <taxon>Nocardia</taxon>
    </lineage>
</organism>
<dbReference type="EMBL" id="BAFO02000020">
    <property type="protein sequence ID" value="GAD83493.1"/>
    <property type="molecule type" value="Genomic_DNA"/>
</dbReference>
<protein>
    <recommendedName>
        <fullName evidence="1">PE-PPE domain-containing protein</fullName>
    </recommendedName>
</protein>
<reference evidence="2 3" key="1">
    <citation type="journal article" date="2014" name="BMC Genomics">
        <title>Genome based analysis of type-I polyketide synthase and nonribosomal peptide synthetase gene clusters in seven strains of five representative Nocardia species.</title>
        <authorList>
            <person name="Komaki H."/>
            <person name="Ichikawa N."/>
            <person name="Hosoyama A."/>
            <person name="Takahashi-Nakaguchi A."/>
            <person name="Matsuzawa T."/>
            <person name="Suzuki K."/>
            <person name="Fujita N."/>
            <person name="Gonoi T."/>
        </authorList>
    </citation>
    <scope>NUCLEOTIDE SEQUENCE [LARGE SCALE GENOMIC DNA]</scope>
    <source>
        <strain evidence="2 3">NBRC 15531</strain>
    </source>
</reference>
<dbReference type="RefSeq" id="WP_019049671.1">
    <property type="nucleotide sequence ID" value="NZ_BAFO02000020.1"/>
</dbReference>
<dbReference type="GeneID" id="91513935"/>
<dbReference type="Pfam" id="PF08237">
    <property type="entry name" value="PE-PPE"/>
    <property type="match status" value="1"/>
</dbReference>
<evidence type="ECO:0000259" key="1">
    <source>
        <dbReference type="Pfam" id="PF08237"/>
    </source>
</evidence>
<dbReference type="eggNOG" id="COG5651">
    <property type="taxonomic scope" value="Bacteria"/>
</dbReference>
<name>U5EAI1_NOCAS</name>